<gene>
    <name evidence="2" type="ORF">UFOPK2782_00358</name>
    <name evidence="3" type="ORF">UFOPK3828_00251</name>
</gene>
<name>A0A6J6SA30_9ZZZZ</name>
<evidence type="ECO:0000256" key="1">
    <source>
        <dbReference type="ARBA" id="ARBA00006484"/>
    </source>
</evidence>
<dbReference type="InterPro" id="IPR050259">
    <property type="entry name" value="SDR"/>
</dbReference>
<protein>
    <submittedName>
        <fullName evidence="2">Unannotated protein</fullName>
    </submittedName>
</protein>
<organism evidence="2">
    <name type="scientific">freshwater metagenome</name>
    <dbReference type="NCBI Taxonomy" id="449393"/>
    <lineage>
        <taxon>unclassified sequences</taxon>
        <taxon>metagenomes</taxon>
        <taxon>ecological metagenomes</taxon>
    </lineage>
</organism>
<dbReference type="PRINTS" id="PR00081">
    <property type="entry name" value="GDHRDH"/>
</dbReference>
<dbReference type="Pfam" id="PF13561">
    <property type="entry name" value="adh_short_C2"/>
    <property type="match status" value="1"/>
</dbReference>
<dbReference type="InterPro" id="IPR002347">
    <property type="entry name" value="SDR_fam"/>
</dbReference>
<dbReference type="CDD" id="cd05233">
    <property type="entry name" value="SDR_c"/>
    <property type="match status" value="1"/>
</dbReference>
<evidence type="ECO:0000313" key="3">
    <source>
        <dbReference type="EMBL" id="CAB4948694.1"/>
    </source>
</evidence>
<dbReference type="EMBL" id="CAFBNP010000025">
    <property type="protein sequence ID" value="CAB4948694.1"/>
    <property type="molecule type" value="Genomic_DNA"/>
</dbReference>
<dbReference type="InterPro" id="IPR036291">
    <property type="entry name" value="NAD(P)-bd_dom_sf"/>
</dbReference>
<dbReference type="AlphaFoldDB" id="A0A6J6SA30"/>
<dbReference type="Gene3D" id="3.40.50.720">
    <property type="entry name" value="NAD(P)-binding Rossmann-like Domain"/>
    <property type="match status" value="1"/>
</dbReference>
<evidence type="ECO:0000313" key="2">
    <source>
        <dbReference type="EMBL" id="CAB4731741.1"/>
    </source>
</evidence>
<proteinExistence type="inferred from homology"/>
<dbReference type="PRINTS" id="PR00080">
    <property type="entry name" value="SDRFAMILY"/>
</dbReference>
<dbReference type="SUPFAM" id="SSF51735">
    <property type="entry name" value="NAD(P)-binding Rossmann-fold domains"/>
    <property type="match status" value="1"/>
</dbReference>
<reference evidence="2" key="1">
    <citation type="submission" date="2020-05" db="EMBL/GenBank/DDBJ databases">
        <authorList>
            <person name="Chiriac C."/>
            <person name="Salcher M."/>
            <person name="Ghai R."/>
            <person name="Kavagutti S V."/>
        </authorList>
    </citation>
    <scope>NUCLEOTIDE SEQUENCE</scope>
</reference>
<dbReference type="PANTHER" id="PTHR42879">
    <property type="entry name" value="3-OXOACYL-(ACYL-CARRIER-PROTEIN) REDUCTASE"/>
    <property type="match status" value="1"/>
</dbReference>
<comment type="similarity">
    <text evidence="1">Belongs to the short-chain dehydrogenases/reductases (SDR) family.</text>
</comment>
<dbReference type="PANTHER" id="PTHR42879:SF2">
    <property type="entry name" value="3-OXOACYL-[ACYL-CARRIER-PROTEIN] REDUCTASE FABG"/>
    <property type="match status" value="1"/>
</dbReference>
<sequence>MSEDLTGKVILVTGTSKGIGSEIAATLGRCGAFVIAHYGKDAQGAQDATKDIPEDRKLLVSVDLSQPDSYLELWQKALAWKGRIDVLIPNAAIMPEAAITEPVEVWGKAWNDALAVNATAPAFLIREAVIHFLANGGGNIIGISSWAAQRGSGNPKLGGYAASKSVIAALLKTVARAYAKDGIYAYIIAPGIVRTAMSEASAKSLGGEDAVTATLSMGEWVPPSEIANLVAFLASGKNKQMTGSTFDVNGATYIR</sequence>
<dbReference type="EMBL" id="CAEZYS010000028">
    <property type="protein sequence ID" value="CAB4731741.1"/>
    <property type="molecule type" value="Genomic_DNA"/>
</dbReference>
<accession>A0A6J6SA30</accession>